<dbReference type="PANTHER" id="PTHR19288:SF46">
    <property type="entry name" value="HALOACID DEHALOGENASE-LIKE HYDROLASE DOMAIN-CONTAINING PROTEIN 2"/>
    <property type="match status" value="1"/>
</dbReference>
<dbReference type="Pfam" id="PF13242">
    <property type="entry name" value="Hydrolase_like"/>
    <property type="match status" value="1"/>
</dbReference>
<proteinExistence type="inferred from homology"/>
<keyword evidence="3" id="KW-0378">Hydrolase</keyword>
<dbReference type="InterPro" id="IPR006354">
    <property type="entry name" value="HAD-SF_hydro_IIA_hyp1"/>
</dbReference>
<evidence type="ECO:0000256" key="6">
    <source>
        <dbReference type="PIRSR" id="PIRSR000915-1"/>
    </source>
</evidence>
<keyword evidence="2 5" id="KW-0479">Metal-binding</keyword>
<dbReference type="GO" id="GO:0016791">
    <property type="term" value="F:phosphatase activity"/>
    <property type="evidence" value="ECO:0007669"/>
    <property type="project" value="TreeGrafter"/>
</dbReference>
<dbReference type="PANTHER" id="PTHR19288">
    <property type="entry name" value="4-NITROPHENYLPHOSPHATASE-RELATED"/>
    <property type="match status" value="1"/>
</dbReference>
<comment type="function">
    <text evidence="5">Catalyzes the dephosphorylation of 2-6 carbon acid sugars in vitro.</text>
</comment>
<dbReference type="InterPro" id="IPR006357">
    <property type="entry name" value="HAD-SF_hydro_IIA"/>
</dbReference>
<dbReference type="RefSeq" id="WP_091268677.1">
    <property type="nucleotide sequence ID" value="NZ_FNFK01000068.1"/>
</dbReference>
<evidence type="ECO:0000256" key="4">
    <source>
        <dbReference type="ARBA" id="ARBA00022842"/>
    </source>
</evidence>
<evidence type="ECO:0000256" key="8">
    <source>
        <dbReference type="PIRSR" id="PIRSR000915-3"/>
    </source>
</evidence>
<accession>A0A1G9EWD4</accession>
<dbReference type="SFLD" id="SFLDG01129">
    <property type="entry name" value="C1.5:_HAD__Beta-PGM__Phosphata"/>
    <property type="match status" value="1"/>
</dbReference>
<dbReference type="NCBIfam" id="TIGR01457">
    <property type="entry name" value="HAD-SF-IIA-hyp2"/>
    <property type="match status" value="1"/>
</dbReference>
<gene>
    <name evidence="9" type="ORF">SAMN04488098_10686</name>
</gene>
<feature type="binding site" evidence="8">
    <location>
        <position position="208"/>
    </location>
    <ligand>
        <name>Mg(2+)</name>
        <dbReference type="ChEBI" id="CHEBI:18420"/>
    </ligand>
</feature>
<dbReference type="Pfam" id="PF13344">
    <property type="entry name" value="Hydrolase_6"/>
    <property type="match status" value="1"/>
</dbReference>
<dbReference type="CDD" id="cd07530">
    <property type="entry name" value="HAD_Pase_UmpH-like"/>
    <property type="match status" value="1"/>
</dbReference>
<dbReference type="SFLD" id="SFLDG01139">
    <property type="entry name" value="C2.A:_Pyridoxal_Phosphate_Phos"/>
    <property type="match status" value="1"/>
</dbReference>
<sequence length="256" mass="28211">MTDNNYKGYLIDLDGTMYKGKEPIEQAPRFIRQLKKSQIPYIFLTNNSTSSPEEVAIKLKAQFNVPAEAEEVYTSSLATADYVKNLEGNRVFVVGEKGLIEALEQVGCEIVEEDIDHVVVGLDRELTYEKCMIASLAIQNGASFIATNKDTNLPNELGLVPGAGSLVALIEKSTRVEPTFIGKPESYIMESALKKIGLNRDEVLMVGDNYETDILAGINNGVDTLLVLTGFTSKEDLDQFADEPTFVIDTLDDWSV</sequence>
<feature type="binding site" evidence="8">
    <location>
        <position position="14"/>
    </location>
    <ligand>
        <name>Mg(2+)</name>
        <dbReference type="ChEBI" id="CHEBI:18420"/>
    </ligand>
</feature>
<feature type="active site" description="Proton donor" evidence="6">
    <location>
        <position position="14"/>
    </location>
</feature>
<evidence type="ECO:0000313" key="10">
    <source>
        <dbReference type="Proteomes" id="UP000199433"/>
    </source>
</evidence>
<feature type="active site" description="Nucleophile" evidence="6">
    <location>
        <position position="12"/>
    </location>
</feature>
<evidence type="ECO:0000256" key="7">
    <source>
        <dbReference type="PIRSR" id="PIRSR000915-2"/>
    </source>
</evidence>
<dbReference type="InterPro" id="IPR036412">
    <property type="entry name" value="HAD-like_sf"/>
</dbReference>
<dbReference type="EC" id="3.1.3.-" evidence="5"/>
<evidence type="ECO:0000256" key="5">
    <source>
        <dbReference type="PIRNR" id="PIRNR000915"/>
    </source>
</evidence>
<dbReference type="SFLD" id="SFLDS00003">
    <property type="entry name" value="Haloacid_Dehalogenase"/>
    <property type="match status" value="1"/>
</dbReference>
<dbReference type="OrthoDB" id="9810449at2"/>
<feature type="binding site" evidence="8">
    <location>
        <position position="12"/>
    </location>
    <ligand>
        <name>Mg(2+)</name>
        <dbReference type="ChEBI" id="CHEBI:18420"/>
    </ligand>
</feature>
<comment type="cofactor">
    <cofactor evidence="8">
        <name>Mg(2+)</name>
        <dbReference type="ChEBI" id="CHEBI:18420"/>
    </cofactor>
    <text evidence="8">Divalent metal ions. Mg(2+) is the most effective.</text>
</comment>
<protein>
    <recommendedName>
        <fullName evidence="5">Acid sugar phosphatase</fullName>
        <ecNumber evidence="5">3.1.3.-</ecNumber>
    </recommendedName>
</protein>
<evidence type="ECO:0000256" key="1">
    <source>
        <dbReference type="ARBA" id="ARBA00006696"/>
    </source>
</evidence>
<dbReference type="Gene3D" id="3.40.50.1000">
    <property type="entry name" value="HAD superfamily/HAD-like"/>
    <property type="match status" value="2"/>
</dbReference>
<dbReference type="InterPro" id="IPR023214">
    <property type="entry name" value="HAD_sf"/>
</dbReference>
<dbReference type="SUPFAM" id="SSF56784">
    <property type="entry name" value="HAD-like"/>
    <property type="match status" value="1"/>
</dbReference>
<dbReference type="AlphaFoldDB" id="A0A1G9EWD4"/>
<dbReference type="EMBL" id="FNFK01000068">
    <property type="protein sequence ID" value="SDK80456.1"/>
    <property type="molecule type" value="Genomic_DNA"/>
</dbReference>
<dbReference type="GO" id="GO:0005737">
    <property type="term" value="C:cytoplasm"/>
    <property type="evidence" value="ECO:0007669"/>
    <property type="project" value="TreeGrafter"/>
</dbReference>
<dbReference type="STRING" id="426701.SAMN04488098_10686"/>
<evidence type="ECO:0000256" key="2">
    <source>
        <dbReference type="ARBA" id="ARBA00022723"/>
    </source>
</evidence>
<dbReference type="Proteomes" id="UP000199433">
    <property type="component" value="Unassembled WGS sequence"/>
</dbReference>
<dbReference type="FunFam" id="3.40.50.1000:FF:000053">
    <property type="entry name" value="TIGR01457 family HAD hydrolase"/>
    <property type="match status" value="1"/>
</dbReference>
<dbReference type="GO" id="GO:0046872">
    <property type="term" value="F:metal ion binding"/>
    <property type="evidence" value="ECO:0007669"/>
    <property type="project" value="UniProtKB-KW"/>
</dbReference>
<evidence type="ECO:0000256" key="3">
    <source>
        <dbReference type="ARBA" id="ARBA00022801"/>
    </source>
</evidence>
<evidence type="ECO:0000313" key="9">
    <source>
        <dbReference type="EMBL" id="SDK80456.1"/>
    </source>
</evidence>
<feature type="binding site" evidence="7">
    <location>
        <position position="183"/>
    </location>
    <ligand>
        <name>substrate</name>
    </ligand>
</feature>
<dbReference type="NCBIfam" id="TIGR01460">
    <property type="entry name" value="HAD-SF-IIA"/>
    <property type="match status" value="1"/>
</dbReference>
<keyword evidence="10" id="KW-1185">Reference proteome</keyword>
<comment type="similarity">
    <text evidence="1 5">Belongs to the HAD-like hydrolase superfamily. NagD family.</text>
</comment>
<name>A0A1G9EWD4_9LACT</name>
<reference evidence="10" key="1">
    <citation type="submission" date="2016-10" db="EMBL/GenBank/DDBJ databases">
        <authorList>
            <person name="Varghese N."/>
            <person name="Submissions S."/>
        </authorList>
    </citation>
    <scope>NUCLEOTIDE SEQUENCE [LARGE SCALE GENOMIC DNA]</scope>
    <source>
        <strain evidence="10">DSM 19181</strain>
    </source>
</reference>
<dbReference type="PIRSF" id="PIRSF000915">
    <property type="entry name" value="PGP-type_phosphatase"/>
    <property type="match status" value="1"/>
</dbReference>
<organism evidence="9 10">
    <name type="scientific">Alkalibacterium thalassium</name>
    <dbReference type="NCBI Taxonomy" id="426701"/>
    <lineage>
        <taxon>Bacteria</taxon>
        <taxon>Bacillati</taxon>
        <taxon>Bacillota</taxon>
        <taxon>Bacilli</taxon>
        <taxon>Lactobacillales</taxon>
        <taxon>Carnobacteriaceae</taxon>
        <taxon>Alkalibacterium</taxon>
    </lineage>
</organism>
<keyword evidence="4 5" id="KW-0460">Magnesium</keyword>